<accession>A0A0V1MFU1</accession>
<dbReference type="EMBL" id="JYDO01000113">
    <property type="protein sequence ID" value="KRZ70476.1"/>
    <property type="molecule type" value="Genomic_DNA"/>
</dbReference>
<evidence type="ECO:0000313" key="1">
    <source>
        <dbReference type="EMBL" id="KRZ70476.1"/>
    </source>
</evidence>
<reference evidence="1 2" key="1">
    <citation type="submission" date="2015-01" db="EMBL/GenBank/DDBJ databases">
        <title>Evolution of Trichinella species and genotypes.</title>
        <authorList>
            <person name="Korhonen P.K."/>
            <person name="Edoardo P."/>
            <person name="Giuseppe L.R."/>
            <person name="Gasser R.B."/>
        </authorList>
    </citation>
    <scope>NUCLEOTIDE SEQUENCE [LARGE SCALE GENOMIC DNA]</scope>
    <source>
        <strain evidence="1">ISS1980</strain>
    </source>
</reference>
<protein>
    <submittedName>
        <fullName evidence="1">Uncharacterized protein</fullName>
    </submittedName>
</protein>
<keyword evidence="2" id="KW-1185">Reference proteome</keyword>
<sequence>MAMFTKETIVITAELMLWKNEISHRRIEFVHIFMPYLAGLLSMYCLNERRSLKGASHSSTGT</sequence>
<dbReference type="AlphaFoldDB" id="A0A0V1MFU1"/>
<organism evidence="1 2">
    <name type="scientific">Trichinella papuae</name>
    <dbReference type="NCBI Taxonomy" id="268474"/>
    <lineage>
        <taxon>Eukaryota</taxon>
        <taxon>Metazoa</taxon>
        <taxon>Ecdysozoa</taxon>
        <taxon>Nematoda</taxon>
        <taxon>Enoplea</taxon>
        <taxon>Dorylaimia</taxon>
        <taxon>Trichinellida</taxon>
        <taxon>Trichinellidae</taxon>
        <taxon>Trichinella</taxon>
    </lineage>
</organism>
<proteinExistence type="predicted"/>
<gene>
    <name evidence="1" type="ORF">T10_4594</name>
</gene>
<dbReference type="Proteomes" id="UP000054843">
    <property type="component" value="Unassembled WGS sequence"/>
</dbReference>
<evidence type="ECO:0000313" key="2">
    <source>
        <dbReference type="Proteomes" id="UP000054843"/>
    </source>
</evidence>
<comment type="caution">
    <text evidence="1">The sequence shown here is derived from an EMBL/GenBank/DDBJ whole genome shotgun (WGS) entry which is preliminary data.</text>
</comment>
<name>A0A0V1MFU1_9BILA</name>